<dbReference type="EMBL" id="MF580956">
    <property type="protein sequence ID" value="AUO78970.1"/>
    <property type="molecule type" value="Genomic_DNA"/>
</dbReference>
<protein>
    <submittedName>
        <fullName evidence="1">Uncharacterized protein</fullName>
    </submittedName>
</protein>
<evidence type="ECO:0000313" key="2">
    <source>
        <dbReference type="Proteomes" id="UP000241693"/>
    </source>
</evidence>
<evidence type="ECO:0000313" key="1">
    <source>
        <dbReference type="EMBL" id="AUO78970.1"/>
    </source>
</evidence>
<keyword evidence="2" id="KW-1185">Reference proteome</keyword>
<dbReference type="KEGG" id="vg:40236143"/>
<organism evidence="1 2">
    <name type="scientific">Salinibacter phage M8CC-19</name>
    <dbReference type="NCBI Taxonomy" id="2681613"/>
    <lineage>
        <taxon>Viruses</taxon>
        <taxon>Duplodnaviria</taxon>
        <taxon>Heunggongvirae</taxon>
        <taxon>Uroviricota</taxon>
        <taxon>Caudoviricetes</taxon>
        <taxon>Kryptosalinivirus</taxon>
        <taxon>Kryptosalinivirus M8CC19</taxon>
    </lineage>
</organism>
<dbReference type="RefSeq" id="YP_009639351.1">
    <property type="nucleotide sequence ID" value="NC_042349.1"/>
</dbReference>
<dbReference type="GeneID" id="40236143"/>
<sequence length="184" mass="21095">MPSYDESVYKAACQLYVNTDMTLTDISDMDGMPSYPMLSRAKRSGRNNDGVDWAETRESLAKAERAVTKKARLDKSKADLDDLVSNAKQHIGEAIIELRNQLEAEGASNPSYKQLIDLYDKLMEYEGRDHLQIVFEIMYDIVEDVGEVLSYHIHDPNKIRIIMADLQERMTEYEKRLDPILGDD</sequence>
<name>A0A2I6UG77_9CAUD</name>
<accession>A0A2I6UG77</accession>
<reference evidence="1 2" key="1">
    <citation type="submission" date="2017-07" db="EMBL/GenBank/DDBJ databases">
        <title>Characterization of ecologically diverse viruses infecting co-occurring strains of cosmopolitan hyperhalophilic Bacteroidetes.</title>
        <authorList>
            <person name="Villamor J."/>
            <person name="Ramos-Barbero M.D."/>
            <person name="Gonzalez-Torres P."/>
            <person name="Gabaldon T."/>
            <person name="Rollesso-Mora R."/>
            <person name="Meseguer I."/>
            <person name="Martinez-Garcia M."/>
            <person name="Santos F."/>
            <person name="Anton J."/>
        </authorList>
    </citation>
    <scope>NUCLEOTIDE SEQUENCE [LARGE SCALE GENOMIC DNA]</scope>
</reference>
<proteinExistence type="predicted"/>
<dbReference type="Proteomes" id="UP000241693">
    <property type="component" value="Segment"/>
</dbReference>